<evidence type="ECO:0000259" key="1">
    <source>
        <dbReference type="Pfam" id="PF04738"/>
    </source>
</evidence>
<dbReference type="STRING" id="415425.SAMN05444363_0849"/>
<dbReference type="InterPro" id="IPR023809">
    <property type="entry name" value="Thiopep_bacteriocin_synth_dom"/>
</dbReference>
<name>A0A1M6BMP1_9FLAO</name>
<keyword evidence="4" id="KW-1185">Reference proteome</keyword>
<gene>
    <name evidence="3" type="ORF">SAMN05444363_0849</name>
</gene>
<dbReference type="RefSeq" id="WP_073308852.1">
    <property type="nucleotide sequence ID" value="NZ_FQZI01000001.1"/>
</dbReference>
<feature type="domain" description="Lantibiotic dehydratase N-terminal" evidence="1">
    <location>
        <begin position="33"/>
        <end position="570"/>
    </location>
</feature>
<dbReference type="AlphaFoldDB" id="A0A1M6BMP1"/>
<dbReference type="Pfam" id="PF14028">
    <property type="entry name" value="Lant_dehydr_C"/>
    <property type="match status" value="1"/>
</dbReference>
<dbReference type="EMBL" id="FQZI01000001">
    <property type="protein sequence ID" value="SHI49995.1"/>
    <property type="molecule type" value="Genomic_DNA"/>
</dbReference>
<dbReference type="Proteomes" id="UP000184488">
    <property type="component" value="Unassembled WGS sequence"/>
</dbReference>
<protein>
    <submittedName>
        <fullName evidence="3">Thiopeptide-type bacteriocin biosynthesis domain-containing protein</fullName>
    </submittedName>
</protein>
<evidence type="ECO:0000313" key="3">
    <source>
        <dbReference type="EMBL" id="SHI49995.1"/>
    </source>
</evidence>
<reference evidence="4" key="1">
    <citation type="submission" date="2016-11" db="EMBL/GenBank/DDBJ databases">
        <authorList>
            <person name="Varghese N."/>
            <person name="Submissions S."/>
        </authorList>
    </citation>
    <scope>NUCLEOTIDE SEQUENCE [LARGE SCALE GENOMIC DNA]</scope>
    <source>
        <strain evidence="4">DSM 18829</strain>
    </source>
</reference>
<proteinExistence type="predicted"/>
<evidence type="ECO:0000313" key="4">
    <source>
        <dbReference type="Proteomes" id="UP000184488"/>
    </source>
</evidence>
<dbReference type="OrthoDB" id="1273722at2"/>
<dbReference type="Pfam" id="PF04738">
    <property type="entry name" value="Lant_dehydr_N"/>
    <property type="match status" value="1"/>
</dbReference>
<evidence type="ECO:0000259" key="2">
    <source>
        <dbReference type="Pfam" id="PF14028"/>
    </source>
</evidence>
<feature type="domain" description="Thiopeptide-type bacteriocin biosynthesis" evidence="2">
    <location>
        <begin position="698"/>
        <end position="941"/>
    </location>
</feature>
<dbReference type="NCBIfam" id="TIGR03891">
    <property type="entry name" value="thiopep_ocin"/>
    <property type="match status" value="1"/>
</dbReference>
<accession>A0A1M6BMP1</accession>
<dbReference type="InterPro" id="IPR006827">
    <property type="entry name" value="Lant_deHydtase_N"/>
</dbReference>
<sequence length="950" mass="111859">MNFFNQVIKRVVSFSVESYFENKENIADFFSENELFQLSVLIASRSLYNDVLKDKFEKTKIPLEKYFSRAHFNPIPFGTFSSVGSLEWGAVSELSKKEGLRLKVDYDNLFVSEKYDEVFDENWKDFVYYTNPSIHFLNEKKVSFYKSEKTSGSFQTKYVELDYDENIEWLTIKFKTGATIGEVSTELVDSGFEINEIETFLLEIINAGIIISNASFFPYSRPSSLFDLKSELVEKNIFDLNDKNNIQRFIEAYVNEQNSHFVENRVNKFNIHSIASFDTQPGTIEFDIQEKILRYVNFTLKYNLNYTPVNKVLKEFGNKFYHCFNDGFVPISKVFNPYSGLKYSSIKLKNESKLPDDIIFKILSGTGGELHLSDIGDDFLIQKDKMPPSFSVIFEKLKNKNTGKEYVYFKYLGGTSALNFVSRFNHVSEALCQDIVAFEKEIFTDKIVAEVNMVSKPRATNIIPDRKYYDFCIPVNTVYAEESASVFLSDLYLRFNGADFSLVSKKHKKAIVPRVTSAVNYALSDSEIYKFLADLQFQNNEIHHVNFNLNYYKNILLPFVPRIYLGDDILLYPSQLLLVNDSFSYDEFKKYLNENINKYSFSKRIVITEEKGDVVIDVENEDQLRMLFQKLDVEKKIYISECLYDSFFPLVKDGSNHFSHEFIASVKNDDFKTQQEKIRFPEEKDDLIKSCIPIVGEWLYFDLFCNSYAVNDLMLDIYENIVLKNEIDQFFFVRYDYPENHLRARFKTASRQVKDYIITELEKIKRNGIILNYKIVPYEQENYRYGGEKLMGLTEKIFFYDSLNTITDVLKNNYDVSETYICAILKIKSYLDFFEYDIDEMIGFCEYNIESFSREFTLTQFHRKNFNKAFSEIRKMLESINYSFSIENEMDFKVEVNTSLNSSELFKYNYVSDVIHMSMNRLFDHDQRFNEFKSYFLTKCYLNQIKYSRK</sequence>
<organism evidence="3 4">
    <name type="scientific">Flavobacterium terrae</name>
    <dbReference type="NCBI Taxonomy" id="415425"/>
    <lineage>
        <taxon>Bacteria</taxon>
        <taxon>Pseudomonadati</taxon>
        <taxon>Bacteroidota</taxon>
        <taxon>Flavobacteriia</taxon>
        <taxon>Flavobacteriales</taxon>
        <taxon>Flavobacteriaceae</taxon>
        <taxon>Flavobacterium</taxon>
    </lineage>
</organism>